<reference evidence="2 3" key="1">
    <citation type="submission" date="2019-07" db="EMBL/GenBank/DDBJ databases">
        <title>Complete Genome Sequence of Leptotrichia wadei Strain JMUB3933.</title>
        <authorList>
            <person name="Watanabe S."/>
            <person name="Cui L."/>
        </authorList>
    </citation>
    <scope>NUCLEOTIDE SEQUENCE [LARGE SCALE GENOMIC DNA]</scope>
    <source>
        <strain evidence="2 3">JMUB3933</strain>
    </source>
</reference>
<evidence type="ECO:0000313" key="3">
    <source>
        <dbReference type="Proteomes" id="UP000321397"/>
    </source>
</evidence>
<dbReference type="EMBL" id="AP019834">
    <property type="protein sequence ID" value="BBM47917.1"/>
    <property type="molecule type" value="Genomic_DNA"/>
</dbReference>
<accession>A0A510K9R7</accession>
<evidence type="ECO:0000313" key="2">
    <source>
        <dbReference type="EMBL" id="BBM47917.1"/>
    </source>
</evidence>
<keyword evidence="1" id="KW-0812">Transmembrane</keyword>
<protein>
    <submittedName>
        <fullName evidence="2">Uncharacterized protein</fullName>
    </submittedName>
</protein>
<proteinExistence type="predicted"/>
<dbReference type="AlphaFoldDB" id="A0A510K9R7"/>
<keyword evidence="1" id="KW-1133">Transmembrane helix</keyword>
<name>A0A510K9R7_9FUSO</name>
<feature type="transmembrane region" description="Helical" evidence="1">
    <location>
        <begin position="12"/>
        <end position="31"/>
    </location>
</feature>
<sequence>MMKKMIIDRRKSIMLVMTCIIFMMTYSSLIGTPSFSHKLSVFVNENNLSHEDIRDLIVKINQFKSRDNRRFTEELEKIGKRKEKEKNNNNLFFLFKGNQDIIYFVNKNYQRDNKISGDSQDIYAFFSKKSENNLRVRE</sequence>
<evidence type="ECO:0000256" key="1">
    <source>
        <dbReference type="SAM" id="Phobius"/>
    </source>
</evidence>
<organism evidence="2 3">
    <name type="scientific">Leptotrichia wadei</name>
    <dbReference type="NCBI Taxonomy" id="157687"/>
    <lineage>
        <taxon>Bacteria</taxon>
        <taxon>Fusobacteriati</taxon>
        <taxon>Fusobacteriota</taxon>
        <taxon>Fusobacteriia</taxon>
        <taxon>Fusobacteriales</taxon>
        <taxon>Leptotrichiaceae</taxon>
        <taxon>Leptotrichia</taxon>
    </lineage>
</organism>
<dbReference type="Proteomes" id="UP000321397">
    <property type="component" value="Chromosome"/>
</dbReference>
<gene>
    <name evidence="2" type="ORF">JMUB3933_1418</name>
</gene>
<keyword evidence="1" id="KW-0472">Membrane</keyword>